<dbReference type="Pfam" id="PF04588">
    <property type="entry name" value="HIG_1_N"/>
    <property type="match status" value="1"/>
</dbReference>
<evidence type="ECO:0000313" key="9">
    <source>
        <dbReference type="Proteomes" id="UP000015104"/>
    </source>
</evidence>
<feature type="transmembrane region" description="Helical" evidence="6">
    <location>
        <begin position="61"/>
        <end position="80"/>
    </location>
</feature>
<name>T1JVG2_TETUR</name>
<dbReference type="Proteomes" id="UP000015104">
    <property type="component" value="Unassembled WGS sequence"/>
</dbReference>
<accession>T1JVG2</accession>
<comment type="subcellular location">
    <subcellularLocation>
        <location evidence="1">Mitochondrion</location>
    </subcellularLocation>
</comment>
<organism evidence="8 9">
    <name type="scientific">Tetranychus urticae</name>
    <name type="common">Two-spotted spider mite</name>
    <dbReference type="NCBI Taxonomy" id="32264"/>
    <lineage>
        <taxon>Eukaryota</taxon>
        <taxon>Metazoa</taxon>
        <taxon>Ecdysozoa</taxon>
        <taxon>Arthropoda</taxon>
        <taxon>Chelicerata</taxon>
        <taxon>Arachnida</taxon>
        <taxon>Acari</taxon>
        <taxon>Acariformes</taxon>
        <taxon>Trombidiformes</taxon>
        <taxon>Prostigmata</taxon>
        <taxon>Eleutherengona</taxon>
        <taxon>Raphignathae</taxon>
        <taxon>Tetranychoidea</taxon>
        <taxon>Tetranychidae</taxon>
        <taxon>Tetranychus</taxon>
    </lineage>
</organism>
<evidence type="ECO:0000256" key="2">
    <source>
        <dbReference type="ARBA" id="ARBA00022692"/>
    </source>
</evidence>
<dbReference type="KEGG" id="tut:107371747"/>
<dbReference type="EMBL" id="CAEY01000794">
    <property type="status" value="NOT_ANNOTATED_CDS"/>
    <property type="molecule type" value="Genomic_DNA"/>
</dbReference>
<proteinExistence type="predicted"/>
<evidence type="ECO:0000256" key="6">
    <source>
        <dbReference type="SAM" id="Phobius"/>
    </source>
</evidence>
<dbReference type="AlphaFoldDB" id="T1JVG2"/>
<keyword evidence="4 6" id="KW-0472">Membrane</keyword>
<feature type="compositionally biased region" description="Polar residues" evidence="5">
    <location>
        <begin position="1"/>
        <end position="16"/>
    </location>
</feature>
<gene>
    <name evidence="8" type="primary">107371747</name>
</gene>
<dbReference type="OMA" id="QIWDKID"/>
<dbReference type="InterPro" id="IPR007667">
    <property type="entry name" value="Hypoxia_induced_domain"/>
</dbReference>
<keyword evidence="3 6" id="KW-1133">Transmembrane helix</keyword>
<dbReference type="EnsemblMetazoa" id="tetur02g04490.1">
    <property type="protein sequence ID" value="tetur02g04490.1"/>
    <property type="gene ID" value="tetur02g04490"/>
</dbReference>
<evidence type="ECO:0000256" key="1">
    <source>
        <dbReference type="ARBA" id="ARBA00004173"/>
    </source>
</evidence>
<dbReference type="OrthoDB" id="10448936at2759"/>
<dbReference type="GO" id="GO:0005739">
    <property type="term" value="C:mitochondrion"/>
    <property type="evidence" value="ECO:0007669"/>
    <property type="project" value="UniProtKB-SubCell"/>
</dbReference>
<evidence type="ECO:0000313" key="8">
    <source>
        <dbReference type="EnsemblMetazoa" id="tetur02g04490.1"/>
    </source>
</evidence>
<evidence type="ECO:0000256" key="4">
    <source>
        <dbReference type="ARBA" id="ARBA00023136"/>
    </source>
</evidence>
<evidence type="ECO:0000256" key="5">
    <source>
        <dbReference type="SAM" id="MobiDB-lite"/>
    </source>
</evidence>
<sequence>MANNSTEKTNGIQADSTGEYDKSSGKSPLEWLEIKEGIEYSQLPRISGERNFLNQLGRNPIIVAGMLGGLVAIGGGLASVRSRNHRLSNHFLKLRWGSSSLVFVFVLSQIWDKIDWNPPAVQKLQKYINETFKKDIRLFGGASVTETPVALNVAKKSP</sequence>
<dbReference type="HOGENOM" id="CLU_1671565_0_0_1"/>
<keyword evidence="9" id="KW-1185">Reference proteome</keyword>
<reference evidence="9" key="1">
    <citation type="submission" date="2011-08" db="EMBL/GenBank/DDBJ databases">
        <authorList>
            <person name="Rombauts S."/>
        </authorList>
    </citation>
    <scope>NUCLEOTIDE SEQUENCE</scope>
    <source>
        <strain evidence="9">London</strain>
    </source>
</reference>
<evidence type="ECO:0000259" key="7">
    <source>
        <dbReference type="Pfam" id="PF04588"/>
    </source>
</evidence>
<feature type="domain" description="HIG1" evidence="7">
    <location>
        <begin position="59"/>
        <end position="95"/>
    </location>
</feature>
<feature type="region of interest" description="Disordered" evidence="5">
    <location>
        <begin position="1"/>
        <end position="25"/>
    </location>
</feature>
<protein>
    <recommendedName>
        <fullName evidence="7">HIG1 domain-containing protein</fullName>
    </recommendedName>
</protein>
<reference evidence="8" key="2">
    <citation type="submission" date="2015-06" db="UniProtKB">
        <authorList>
            <consortium name="EnsemblMetazoa"/>
        </authorList>
    </citation>
    <scope>IDENTIFICATION</scope>
</reference>
<evidence type="ECO:0000256" key="3">
    <source>
        <dbReference type="ARBA" id="ARBA00022989"/>
    </source>
</evidence>
<keyword evidence="2 6" id="KW-0812">Transmembrane</keyword>